<dbReference type="EMBL" id="CP121196">
    <property type="protein sequence ID" value="XBH19465.1"/>
    <property type="molecule type" value="Genomic_DNA"/>
</dbReference>
<reference evidence="1" key="1">
    <citation type="submission" date="2023-03" db="EMBL/GenBank/DDBJ databases">
        <title>Edaphobacter sp.</title>
        <authorList>
            <person name="Huber K.J."/>
            <person name="Papendorf J."/>
            <person name="Pilke C."/>
            <person name="Bunk B."/>
            <person name="Sproeer C."/>
            <person name="Pester M."/>
        </authorList>
    </citation>
    <scope>NUCLEOTIDE SEQUENCE</scope>
    <source>
        <strain evidence="1">DSM 110680</strain>
    </source>
</reference>
<dbReference type="AlphaFoldDB" id="A0AAU7DP93"/>
<organism evidence="1">
    <name type="scientific">Telmatobacter sp. DSM 110680</name>
    <dbReference type="NCBI Taxonomy" id="3036704"/>
    <lineage>
        <taxon>Bacteria</taxon>
        <taxon>Pseudomonadati</taxon>
        <taxon>Acidobacteriota</taxon>
        <taxon>Terriglobia</taxon>
        <taxon>Terriglobales</taxon>
        <taxon>Acidobacteriaceae</taxon>
        <taxon>Telmatobacter</taxon>
    </lineage>
</organism>
<evidence type="ECO:0008006" key="2">
    <source>
        <dbReference type="Google" id="ProtNLM"/>
    </source>
</evidence>
<dbReference type="InterPro" id="IPR009003">
    <property type="entry name" value="Peptidase_S1_PA"/>
</dbReference>
<name>A0AAU7DP93_9BACT</name>
<protein>
    <recommendedName>
        <fullName evidence="2">Trypsin-like peptidase domain-containing protein</fullName>
    </recommendedName>
</protein>
<evidence type="ECO:0000313" key="1">
    <source>
        <dbReference type="EMBL" id="XBH19465.1"/>
    </source>
</evidence>
<proteinExistence type="predicted"/>
<dbReference type="Gene3D" id="2.40.10.10">
    <property type="entry name" value="Trypsin-like serine proteases"/>
    <property type="match status" value="1"/>
</dbReference>
<sequence length="765" mass="77775">MPLATQAVRHQLLPRTRAHFSLRCGGLKLASAFLVAGTALLSGCGAGPVTASSSANAAFSISPGTALIDTNCNGCNSLNDHASPVHQFSATLNSGGSAPVTWSVSGGDPASGAGRISANGQYTPPNYLSADRAQIMITAALKSDPSIRATSLLTLTPGFLQPLTPENAAVGAGGAVTVTGFLAEAGGAGEIHFALSNSPSGDSGGEGTLSATSCQRTRHSFTTCSVTYTAPATVSTGVTYVVATLPGSSAKIETAVLLNTVGVSSNPATHQGSLSAPMLLGSSGGNNNDFDEKGNTILDCCSGTLGALVQDSSGRQYLLSNNHVLARSDHAAVGDTVVQPGLIDNNCTPNGDGAGTVPVAALTAWLPLHSPQTNVDAAIAGVASHTVDTTGSILELGVRQTDGSLGAAPPGISSTEGKGESATLQLRVAKSGRTTGLTCGRVTAFDLDVSVDYYRDCAETKPYLTKLFTNQISVSGDHFSDAGDSGALIVDSANAEPVGLFFAGGIDAAGVSHGIANPAPDVLNALSTQLPGDSSFSFVGTTDHEVSCLNYGDSTISSAQARALSNSEFARQQAALAAGRALVNPSTGILGVAAGKSSDEPGSAALIVYVDENLTPSVPSAIENVRTIVIPATAHSVSLGSAPTTATVAGLRPLAASALTPALQAKRLLARKLMQQNSAFFAVGIGQSLDNPREAALVIYVDRERIPAQLPSLLNGVRTRYVFMDRLHVTRSYAAAFPAPRHCIPHTIVGPTFDDLFAPRPLDLP</sequence>
<gene>
    <name evidence="1" type="ORF">P8935_09120</name>
</gene>
<accession>A0AAU7DP93</accession>
<dbReference type="SUPFAM" id="SSF50494">
    <property type="entry name" value="Trypsin-like serine proteases"/>
    <property type="match status" value="1"/>
</dbReference>
<dbReference type="RefSeq" id="WP_348264682.1">
    <property type="nucleotide sequence ID" value="NZ_CP121196.1"/>
</dbReference>
<dbReference type="InterPro" id="IPR043504">
    <property type="entry name" value="Peptidase_S1_PA_chymotrypsin"/>
</dbReference>